<dbReference type="EMBL" id="CAEKDK010000004">
    <property type="protein sequence ID" value="CAB4276782.1"/>
    <property type="molecule type" value="Genomic_DNA"/>
</dbReference>
<dbReference type="InterPro" id="IPR058580">
    <property type="entry name" value="DUF2828"/>
</dbReference>
<feature type="domain" description="DUF2828" evidence="2">
    <location>
        <begin position="181"/>
        <end position="386"/>
    </location>
</feature>
<feature type="domain" description="DUF2828" evidence="2">
    <location>
        <begin position="59"/>
        <end position="173"/>
    </location>
</feature>
<proteinExistence type="predicted"/>
<feature type="domain" description="DUF7788" evidence="3">
    <location>
        <begin position="405"/>
        <end position="557"/>
    </location>
</feature>
<evidence type="ECO:0000313" key="4">
    <source>
        <dbReference type="EMBL" id="CAB4276782.1"/>
    </source>
</evidence>
<gene>
    <name evidence="4" type="ORF">CURHAP_LOCUS26052</name>
</gene>
<accession>A0A6J5ULE6</accession>
<dbReference type="Pfam" id="PF25043">
    <property type="entry name" value="DUF7788"/>
    <property type="match status" value="1"/>
</dbReference>
<dbReference type="InterPro" id="IPR011205">
    <property type="entry name" value="UCP015417_vWA"/>
</dbReference>
<dbReference type="Proteomes" id="UP000507222">
    <property type="component" value="Unassembled WGS sequence"/>
</dbReference>
<sequence length="601" mass="68553">MKPVPVRIISPLKACRGSHLNVMGAGLTRLMASPPPPELPLLESPPPSPSTTTTDHHINHPCLDLCFNVYHRDNPAKAEANHRYLKQLLPVAWSHNPLTTLKLICNLLDRRSGSITDAEAFYKAAFWLHHNHPKTLASNLLPIAAWFGYGGGMRDLVRILHRILAGQDEVDDEMMFAMADKVAVERYETDPDYRLLHELVSDIFAHCLNRDFQLLKKGMQMDDSINVDDHDNDKSSSNKCFEITNAADWLDHRATFLLESVARKVFQHRHPQRDVKEEEEEEQAGYAYRLRERLMKEVVEPLRKMTASDYDIALNKPPDCNRWGYDCKFDEDDCVSRIYLEELKAAASKIENPAALLPHQIICYVNDEDLGQVAELQWNAMLGDMIKGTGTCKVKKKKKKKNLNNSLAVCDVCPSRMSGFPIDVSVGLGLLVSELSEEQAWKGKVINFSRNPRLHCIPQGDSLKAKCDFLRRMDCPDLKGEVDIQKVFDLILQVAVHGNLKPEQMINKVFVITTYLHYDEAWAHPWQSDYEAIQSKFKEKGYGDVVPQIEFLDVIDSSYFENHKLVKWFLDTDGEIMERDPEQIMEAEISPLAYQSLVVVD</sequence>
<evidence type="ECO:0000313" key="5">
    <source>
        <dbReference type="Proteomes" id="UP000507222"/>
    </source>
</evidence>
<evidence type="ECO:0000256" key="1">
    <source>
        <dbReference type="SAM" id="MobiDB-lite"/>
    </source>
</evidence>
<organism evidence="4 5">
    <name type="scientific">Prunus armeniaca</name>
    <name type="common">Apricot</name>
    <name type="synonym">Armeniaca vulgaris</name>
    <dbReference type="NCBI Taxonomy" id="36596"/>
    <lineage>
        <taxon>Eukaryota</taxon>
        <taxon>Viridiplantae</taxon>
        <taxon>Streptophyta</taxon>
        <taxon>Embryophyta</taxon>
        <taxon>Tracheophyta</taxon>
        <taxon>Spermatophyta</taxon>
        <taxon>Magnoliopsida</taxon>
        <taxon>eudicotyledons</taxon>
        <taxon>Gunneridae</taxon>
        <taxon>Pentapetalae</taxon>
        <taxon>rosids</taxon>
        <taxon>fabids</taxon>
        <taxon>Rosales</taxon>
        <taxon>Rosaceae</taxon>
        <taxon>Amygdaloideae</taxon>
        <taxon>Amygdaleae</taxon>
        <taxon>Prunus</taxon>
    </lineage>
</organism>
<dbReference type="PANTHER" id="PTHR31373">
    <property type="entry name" value="OS06G0652100 PROTEIN"/>
    <property type="match status" value="1"/>
</dbReference>
<reference evidence="4 5" key="1">
    <citation type="submission" date="2020-05" db="EMBL/GenBank/DDBJ databases">
        <authorList>
            <person name="Campoy J."/>
            <person name="Schneeberger K."/>
            <person name="Spophaly S."/>
        </authorList>
    </citation>
    <scope>NUCLEOTIDE SEQUENCE [LARGE SCALE GENOMIC DNA]</scope>
    <source>
        <strain evidence="4">PruArmRojPasFocal</strain>
    </source>
</reference>
<feature type="compositionally biased region" description="Pro residues" evidence="1">
    <location>
        <begin position="34"/>
        <end position="49"/>
    </location>
</feature>
<feature type="region of interest" description="Disordered" evidence="1">
    <location>
        <begin position="34"/>
        <end position="55"/>
    </location>
</feature>
<dbReference type="Pfam" id="PF11443">
    <property type="entry name" value="DUF2828"/>
    <property type="match status" value="2"/>
</dbReference>
<dbReference type="PIRSF" id="PIRSF015417">
    <property type="entry name" value="T31B5_30_vWA"/>
    <property type="match status" value="1"/>
</dbReference>
<evidence type="ECO:0000259" key="3">
    <source>
        <dbReference type="Pfam" id="PF25043"/>
    </source>
</evidence>
<evidence type="ECO:0000259" key="2">
    <source>
        <dbReference type="Pfam" id="PF11443"/>
    </source>
</evidence>
<dbReference type="PANTHER" id="PTHR31373:SF17">
    <property type="entry name" value="OS06G0652100 PROTEIN"/>
    <property type="match status" value="1"/>
</dbReference>
<protein>
    <submittedName>
        <fullName evidence="4">Uncharacterized protein</fullName>
    </submittedName>
</protein>
<name>A0A6J5ULE6_PRUAR</name>
<dbReference type="InterPro" id="IPR056690">
    <property type="entry name" value="DUF7788"/>
</dbReference>
<dbReference type="AlphaFoldDB" id="A0A6J5ULE6"/>